<proteinExistence type="inferred from homology"/>
<dbReference type="InterPro" id="IPR015590">
    <property type="entry name" value="Aldehyde_DH_dom"/>
</dbReference>
<dbReference type="InterPro" id="IPR016162">
    <property type="entry name" value="Ald_DH_N"/>
</dbReference>
<dbReference type="Pfam" id="PF00171">
    <property type="entry name" value="Aldedh"/>
    <property type="match status" value="1"/>
</dbReference>
<protein>
    <submittedName>
        <fullName evidence="6">Aldehyde dehydrogenase PuuC</fullName>
        <ecNumber evidence="6">1.2.1.5</ecNumber>
    </submittedName>
</protein>
<dbReference type="KEGG" id="sof:NCTC11214_04444"/>
<evidence type="ECO:0000313" key="7">
    <source>
        <dbReference type="Proteomes" id="UP000281391"/>
    </source>
</evidence>
<dbReference type="EC" id="1.2.1.5" evidence="6"/>
<dbReference type="InterPro" id="IPR016163">
    <property type="entry name" value="Ald_DH_C"/>
</dbReference>
<comment type="similarity">
    <text evidence="1 4">Belongs to the aldehyde dehydrogenase family.</text>
</comment>
<dbReference type="Proteomes" id="UP000281391">
    <property type="component" value="Chromosome"/>
</dbReference>
<evidence type="ECO:0000256" key="4">
    <source>
        <dbReference type="RuleBase" id="RU003345"/>
    </source>
</evidence>
<dbReference type="EMBL" id="LR134117">
    <property type="protein sequence ID" value="VDZ63374.1"/>
    <property type="molecule type" value="Genomic_DNA"/>
</dbReference>
<name>A0A3S5D7Z2_SEROD</name>
<feature type="domain" description="Aldehyde dehydrogenase" evidence="5">
    <location>
        <begin position="17"/>
        <end position="472"/>
    </location>
</feature>
<evidence type="ECO:0000256" key="3">
    <source>
        <dbReference type="PROSITE-ProRule" id="PRU10007"/>
    </source>
</evidence>
<dbReference type="Gene3D" id="3.40.309.10">
    <property type="entry name" value="Aldehyde Dehydrogenase, Chain A, domain 2"/>
    <property type="match status" value="1"/>
</dbReference>
<dbReference type="FunFam" id="3.40.605.10:FF:000007">
    <property type="entry name" value="NAD/NADP-dependent betaine aldehyde dehydrogenase"/>
    <property type="match status" value="1"/>
</dbReference>
<dbReference type="InterPro" id="IPR029510">
    <property type="entry name" value="Ald_DH_CS_GLU"/>
</dbReference>
<dbReference type="InterPro" id="IPR016160">
    <property type="entry name" value="Ald_DH_CS_CYS"/>
</dbReference>
<dbReference type="PROSITE" id="PS00070">
    <property type="entry name" value="ALDEHYDE_DEHYDR_CYS"/>
    <property type="match status" value="1"/>
</dbReference>
<accession>A0A3S5D7Z2</accession>
<sequence length="488" mass="52605">MEFFKLYINGQFDAGAARFPSLNPATNTPWAEVAEARSAEVNRAVEAAHQAFHSERWRNMTASARGKLLLRLADLLEQHAPELARLETLDTGKIIRETQAQIAYVAEYYRYYAGIADKMSGSVLAIDKADMETWVRREPIGVVAAIIPWNSQLFLSAVKIGPAIAAGCTLVVKASESAPAPMLAFAQLIDQAGFPPGVCNIITGFAEQCGSVLTAHPLVDHIAFTGGADTARHIVRSSADNLASTSLELGGKSPFMVFEDADLDSAANAQVAAIFSASGQSCVAGSRLLVAESIKSAFLAKLTEKARSIVIGAPQQPETQFGPLCTLQQKTRIHAIVSRSLTQGVELVTGHHEVDLPGFYYPPTIIDCSRNPQADCVTQELFGPVLSVLSFKDEADALRLANATAYGLAAGIFTRNLTRAHRVTRRLRAGVVWLNTYRAVSPLAPFGGYGQSGFGREGGFDAALEYTTSKTVWLRTSDDPIDDPFIMR</sequence>
<dbReference type="RefSeq" id="WP_004963043.1">
    <property type="nucleotide sequence ID" value="NZ_LR134117.1"/>
</dbReference>
<reference evidence="6 7" key="1">
    <citation type="submission" date="2018-12" db="EMBL/GenBank/DDBJ databases">
        <authorList>
            <consortium name="Pathogen Informatics"/>
        </authorList>
    </citation>
    <scope>NUCLEOTIDE SEQUENCE [LARGE SCALE GENOMIC DNA]</scope>
    <source>
        <strain evidence="6 7">NCTC11214</strain>
    </source>
</reference>
<dbReference type="Gene3D" id="3.40.605.10">
    <property type="entry name" value="Aldehyde Dehydrogenase, Chain A, domain 1"/>
    <property type="match status" value="1"/>
</dbReference>
<evidence type="ECO:0000256" key="2">
    <source>
        <dbReference type="ARBA" id="ARBA00023002"/>
    </source>
</evidence>
<dbReference type="PANTHER" id="PTHR11699">
    <property type="entry name" value="ALDEHYDE DEHYDROGENASE-RELATED"/>
    <property type="match status" value="1"/>
</dbReference>
<dbReference type="SUPFAM" id="SSF53720">
    <property type="entry name" value="ALDH-like"/>
    <property type="match status" value="1"/>
</dbReference>
<feature type="active site" evidence="3">
    <location>
        <position position="248"/>
    </location>
</feature>
<dbReference type="FunFam" id="3.40.309.10:FF:000012">
    <property type="entry name" value="Betaine aldehyde dehydrogenase"/>
    <property type="match status" value="1"/>
</dbReference>
<gene>
    <name evidence="6" type="primary">puuC_1</name>
    <name evidence="6" type="ORF">NCTC11214_04444</name>
</gene>
<keyword evidence="2 4" id="KW-0560">Oxidoreductase</keyword>
<evidence type="ECO:0000256" key="1">
    <source>
        <dbReference type="ARBA" id="ARBA00009986"/>
    </source>
</evidence>
<dbReference type="InterPro" id="IPR016161">
    <property type="entry name" value="Ald_DH/histidinol_DH"/>
</dbReference>
<organism evidence="6 7">
    <name type="scientific">Serratia odorifera</name>
    <dbReference type="NCBI Taxonomy" id="618"/>
    <lineage>
        <taxon>Bacteria</taxon>
        <taxon>Pseudomonadati</taxon>
        <taxon>Pseudomonadota</taxon>
        <taxon>Gammaproteobacteria</taxon>
        <taxon>Enterobacterales</taxon>
        <taxon>Yersiniaceae</taxon>
        <taxon>Serratia</taxon>
    </lineage>
</organism>
<evidence type="ECO:0000259" key="5">
    <source>
        <dbReference type="Pfam" id="PF00171"/>
    </source>
</evidence>
<dbReference type="AlphaFoldDB" id="A0A3S5D7Z2"/>
<dbReference type="GO" id="GO:0004030">
    <property type="term" value="F:aldehyde dehydrogenase [NAD(P)+] activity"/>
    <property type="evidence" value="ECO:0007669"/>
    <property type="project" value="UniProtKB-EC"/>
</dbReference>
<evidence type="ECO:0000313" key="6">
    <source>
        <dbReference type="EMBL" id="VDZ63374.1"/>
    </source>
</evidence>
<dbReference type="CDD" id="cd07114">
    <property type="entry name" value="ALDH_DhaS"/>
    <property type="match status" value="1"/>
</dbReference>
<dbReference type="PROSITE" id="PS00687">
    <property type="entry name" value="ALDEHYDE_DEHYDR_GLU"/>
    <property type="match status" value="1"/>
</dbReference>